<dbReference type="AlphaFoldDB" id="A0A4Z2GRI1"/>
<organism evidence="2 3">
    <name type="scientific">Liparis tanakae</name>
    <name type="common">Tanaka's snailfish</name>
    <dbReference type="NCBI Taxonomy" id="230148"/>
    <lineage>
        <taxon>Eukaryota</taxon>
        <taxon>Metazoa</taxon>
        <taxon>Chordata</taxon>
        <taxon>Craniata</taxon>
        <taxon>Vertebrata</taxon>
        <taxon>Euteleostomi</taxon>
        <taxon>Actinopterygii</taxon>
        <taxon>Neopterygii</taxon>
        <taxon>Teleostei</taxon>
        <taxon>Neoteleostei</taxon>
        <taxon>Acanthomorphata</taxon>
        <taxon>Eupercaria</taxon>
        <taxon>Perciformes</taxon>
        <taxon>Cottioidei</taxon>
        <taxon>Cottales</taxon>
        <taxon>Liparidae</taxon>
        <taxon>Liparis</taxon>
    </lineage>
</organism>
<feature type="region of interest" description="Disordered" evidence="1">
    <location>
        <begin position="33"/>
        <end position="73"/>
    </location>
</feature>
<gene>
    <name evidence="2" type="ORF">EYF80_034090</name>
</gene>
<evidence type="ECO:0000256" key="1">
    <source>
        <dbReference type="SAM" id="MobiDB-lite"/>
    </source>
</evidence>
<feature type="compositionally biased region" description="Basic and acidic residues" evidence="1">
    <location>
        <begin position="63"/>
        <end position="73"/>
    </location>
</feature>
<comment type="caution">
    <text evidence="2">The sequence shown here is derived from an EMBL/GenBank/DDBJ whole genome shotgun (WGS) entry which is preliminary data.</text>
</comment>
<protein>
    <submittedName>
        <fullName evidence="2">Uncharacterized protein</fullName>
    </submittedName>
</protein>
<dbReference type="Proteomes" id="UP000314294">
    <property type="component" value="Unassembled WGS sequence"/>
</dbReference>
<dbReference type="EMBL" id="SRLO01000448">
    <property type="protein sequence ID" value="TNN55725.1"/>
    <property type="molecule type" value="Genomic_DNA"/>
</dbReference>
<evidence type="ECO:0000313" key="3">
    <source>
        <dbReference type="Proteomes" id="UP000314294"/>
    </source>
</evidence>
<proteinExistence type="predicted"/>
<evidence type="ECO:0000313" key="2">
    <source>
        <dbReference type="EMBL" id="TNN55725.1"/>
    </source>
</evidence>
<accession>A0A4Z2GRI1</accession>
<name>A0A4Z2GRI1_9TELE</name>
<sequence>MKAGASITGSVKFEPRRRLKSLLRWKRRARLKTTDGGLLEDESQPQREQEGGNRVSMRAKSAHRSEHPEVTAR</sequence>
<reference evidence="2 3" key="1">
    <citation type="submission" date="2019-03" db="EMBL/GenBank/DDBJ databases">
        <title>First draft genome of Liparis tanakae, snailfish: a comprehensive survey of snailfish specific genes.</title>
        <authorList>
            <person name="Kim W."/>
            <person name="Song I."/>
            <person name="Jeong J.-H."/>
            <person name="Kim D."/>
            <person name="Kim S."/>
            <person name="Ryu S."/>
            <person name="Song J.Y."/>
            <person name="Lee S.K."/>
        </authorList>
    </citation>
    <scope>NUCLEOTIDE SEQUENCE [LARGE SCALE GENOMIC DNA]</scope>
    <source>
        <tissue evidence="2">Muscle</tissue>
    </source>
</reference>
<keyword evidence="3" id="KW-1185">Reference proteome</keyword>